<dbReference type="AlphaFoldDB" id="D2SGW6"/>
<feature type="region of interest" description="Disordered" evidence="4">
    <location>
        <begin position="169"/>
        <end position="247"/>
    </location>
</feature>
<feature type="compositionally biased region" description="Basic and acidic residues" evidence="4">
    <location>
        <begin position="73"/>
        <end position="110"/>
    </location>
</feature>
<keyword evidence="6" id="KW-0238">DNA-binding</keyword>
<evidence type="ECO:0000256" key="3">
    <source>
        <dbReference type="RuleBase" id="RU000408"/>
    </source>
</evidence>
<feature type="domain" description="CSD" evidence="5">
    <location>
        <begin position="243"/>
        <end position="309"/>
    </location>
</feature>
<dbReference type="OrthoDB" id="9791685at2"/>
<dbReference type="InterPro" id="IPR002059">
    <property type="entry name" value="CSP_DNA-bd"/>
</dbReference>
<keyword evidence="2" id="KW-0963">Cytoplasm</keyword>
<feature type="domain" description="CSD" evidence="5">
    <location>
        <begin position="1"/>
        <end position="67"/>
    </location>
</feature>
<evidence type="ECO:0000256" key="4">
    <source>
        <dbReference type="SAM" id="MobiDB-lite"/>
    </source>
</evidence>
<dbReference type="PRINTS" id="PR00050">
    <property type="entry name" value="COLDSHOCK"/>
</dbReference>
<dbReference type="HOGENOM" id="CLU_054345_0_0_11"/>
<feature type="compositionally biased region" description="Gly residues" evidence="4">
    <location>
        <begin position="229"/>
        <end position="244"/>
    </location>
</feature>
<evidence type="ECO:0000256" key="2">
    <source>
        <dbReference type="ARBA" id="ARBA00022490"/>
    </source>
</evidence>
<evidence type="ECO:0000256" key="1">
    <source>
        <dbReference type="ARBA" id="ARBA00004496"/>
    </source>
</evidence>
<dbReference type="FunFam" id="2.40.50.140:FF:000006">
    <property type="entry name" value="Cold shock protein CspC"/>
    <property type="match status" value="3"/>
</dbReference>
<sequence>MPQGTVKWFNAEKGFGFIEPDDGGQDVFVHFSAIADEGGFRTLDEGQQVEFEASQGQRGLQADSVRPVGGAPRRQDAGYGRERDRGRDDRDRGRGRDDDRGRGRDSERGRSSSRGGRSTGTVTWFDNDKGFGFIQPDEDGPDVFVHFSQIADSGGYRSLDEGQRVEFAVTQGQRGPQAEDVRSAEGGGGGGHRDAGPRGGGYRDRDGGGYRDRDSGGYRDRDSGRDAGRGGAGAGRRPSGGGRANGTVKWFNAEKGFGFIEADDGGPDVFVHFSAISDRGGYRSLDEGQRVEFEASDGQRGRQADRVDPA</sequence>
<dbReference type="KEGG" id="gob:Gobs_2279"/>
<dbReference type="SMART" id="SM00357">
    <property type="entry name" value="CSP"/>
    <property type="match status" value="3"/>
</dbReference>
<accession>D2SGW6</accession>
<dbReference type="PANTHER" id="PTHR46565">
    <property type="entry name" value="COLD SHOCK DOMAIN PROTEIN 2"/>
    <property type="match status" value="1"/>
</dbReference>
<evidence type="ECO:0000313" key="6">
    <source>
        <dbReference type="EMBL" id="ADB74959.1"/>
    </source>
</evidence>
<protein>
    <submittedName>
        <fullName evidence="6">Cold-shock DNA-binding domain protein</fullName>
    </submittedName>
</protein>
<feature type="region of interest" description="Disordered" evidence="4">
    <location>
        <begin position="45"/>
        <end position="127"/>
    </location>
</feature>
<organism evidence="6 7">
    <name type="scientific">Geodermatophilus obscurus (strain ATCC 25078 / DSM 43160 / JCM 3152 / CCUG 61914 / KCC A-0152 / KCTC 9177 / NBRC 13315 / NRRL B-3577 / G-20)</name>
    <dbReference type="NCBI Taxonomy" id="526225"/>
    <lineage>
        <taxon>Bacteria</taxon>
        <taxon>Bacillati</taxon>
        <taxon>Actinomycetota</taxon>
        <taxon>Actinomycetes</taxon>
        <taxon>Geodermatophilales</taxon>
        <taxon>Geodermatophilaceae</taxon>
        <taxon>Geodermatophilus</taxon>
    </lineage>
</organism>
<keyword evidence="7" id="KW-1185">Reference proteome</keyword>
<dbReference type="GO" id="GO:0005737">
    <property type="term" value="C:cytoplasm"/>
    <property type="evidence" value="ECO:0007669"/>
    <property type="project" value="UniProtKB-SubCell"/>
</dbReference>
<feature type="domain" description="CSD" evidence="5">
    <location>
        <begin position="117"/>
        <end position="183"/>
    </location>
</feature>
<dbReference type="eggNOG" id="COG1278">
    <property type="taxonomic scope" value="Bacteria"/>
</dbReference>
<name>D2SGW6_GEOOG</name>
<dbReference type="GO" id="GO:0003677">
    <property type="term" value="F:DNA binding"/>
    <property type="evidence" value="ECO:0007669"/>
    <property type="project" value="UniProtKB-KW"/>
</dbReference>
<dbReference type="Gene3D" id="2.40.50.140">
    <property type="entry name" value="Nucleic acid-binding proteins"/>
    <property type="match status" value="3"/>
</dbReference>
<gene>
    <name evidence="6" type="ordered locus">Gobs_2279</name>
</gene>
<reference evidence="6 7" key="1">
    <citation type="journal article" date="2010" name="Stand. Genomic Sci.">
        <title>Complete genome sequence of Geodermatophilus obscurus type strain (G-20).</title>
        <authorList>
            <person name="Ivanova N."/>
            <person name="Sikorski J."/>
            <person name="Jando M."/>
            <person name="Munk C."/>
            <person name="Lapidus A."/>
            <person name="Glavina Del Rio T."/>
            <person name="Copeland A."/>
            <person name="Tice H."/>
            <person name="Cheng J.-F."/>
            <person name="Lucas S."/>
            <person name="Chen F."/>
            <person name="Nolan M."/>
            <person name="Bruce D."/>
            <person name="Goodwin L."/>
            <person name="Pitluck S."/>
            <person name="Mavromatis K."/>
            <person name="Mikhailova N."/>
            <person name="Pati A."/>
            <person name="Chen A."/>
            <person name="Palaniappan K."/>
            <person name="Land M."/>
            <person name="Hauser L."/>
            <person name="Chang Y.-J."/>
            <person name="Jeffries C.D."/>
            <person name="Meincke L."/>
            <person name="Brettin T."/>
            <person name="Detter J.C."/>
            <person name="Detter J.C."/>
            <person name="Rohde M."/>
            <person name="Goeker M."/>
            <person name="Bristow J."/>
            <person name="Eisen J.A."/>
            <person name="Markowitz V."/>
            <person name="Hugenholtz P."/>
            <person name="Kyrpides N.C."/>
            <person name="Klenk H.-P."/>
        </authorList>
    </citation>
    <scope>NUCLEOTIDE SEQUENCE [LARGE SCALE GENOMIC DNA]</scope>
    <source>
        <strain evidence="7">ATCC 25078 / DSM 43160 / JCM 3152 / KCC A-0152 / KCTC 9177 / NBRC 13315 / NRRL B-3577 / G-20</strain>
    </source>
</reference>
<dbReference type="Pfam" id="PF00313">
    <property type="entry name" value="CSD"/>
    <property type="match status" value="3"/>
</dbReference>
<dbReference type="InterPro" id="IPR019844">
    <property type="entry name" value="CSD_CS"/>
</dbReference>
<dbReference type="STRING" id="526225.Gobs_2279"/>
<proteinExistence type="predicted"/>
<dbReference type="CDD" id="cd04458">
    <property type="entry name" value="CSP_CDS"/>
    <property type="match status" value="3"/>
</dbReference>
<dbReference type="PROSITE" id="PS00352">
    <property type="entry name" value="CSD_1"/>
    <property type="match status" value="3"/>
</dbReference>
<dbReference type="Proteomes" id="UP000001382">
    <property type="component" value="Chromosome"/>
</dbReference>
<dbReference type="PANTHER" id="PTHR46565:SF20">
    <property type="entry name" value="COLD SHOCK DOMAIN-CONTAINING PROTEIN 4"/>
    <property type="match status" value="1"/>
</dbReference>
<comment type="subcellular location">
    <subcellularLocation>
        <location evidence="1 3">Cytoplasm</location>
    </subcellularLocation>
</comment>
<feature type="region of interest" description="Disordered" evidence="4">
    <location>
        <begin position="287"/>
        <end position="310"/>
    </location>
</feature>
<dbReference type="RefSeq" id="WP_012948394.1">
    <property type="nucleotide sequence ID" value="NZ_BAABTB010000001.1"/>
</dbReference>
<dbReference type="SUPFAM" id="SSF50249">
    <property type="entry name" value="Nucleic acid-binding proteins"/>
    <property type="match status" value="3"/>
</dbReference>
<evidence type="ECO:0000259" key="5">
    <source>
        <dbReference type="PROSITE" id="PS51857"/>
    </source>
</evidence>
<dbReference type="EMBL" id="CP001867">
    <property type="protein sequence ID" value="ADB74959.1"/>
    <property type="molecule type" value="Genomic_DNA"/>
</dbReference>
<dbReference type="InterPro" id="IPR011129">
    <property type="entry name" value="CSD"/>
</dbReference>
<dbReference type="PROSITE" id="PS51857">
    <property type="entry name" value="CSD_2"/>
    <property type="match status" value="3"/>
</dbReference>
<dbReference type="InterPro" id="IPR012340">
    <property type="entry name" value="NA-bd_OB-fold"/>
</dbReference>
<feature type="compositionally biased region" description="Basic and acidic residues" evidence="4">
    <location>
        <begin position="191"/>
        <end position="228"/>
    </location>
</feature>
<evidence type="ECO:0000313" key="7">
    <source>
        <dbReference type="Proteomes" id="UP000001382"/>
    </source>
</evidence>
<reference evidence="7" key="2">
    <citation type="submission" date="2010-01" db="EMBL/GenBank/DDBJ databases">
        <title>The complete genome of Geodermatophilus obscurus DSM 43160.</title>
        <authorList>
            <consortium name="US DOE Joint Genome Institute (JGI-PGF)"/>
            <person name="Lucas S."/>
            <person name="Copeland A."/>
            <person name="Lapidus A."/>
            <person name="Glavina del Rio T."/>
            <person name="Dalin E."/>
            <person name="Tice H."/>
            <person name="Bruce D."/>
            <person name="Goodwin L."/>
            <person name="Pitluck S."/>
            <person name="Kyrpides N."/>
            <person name="Mavromatis K."/>
            <person name="Ivanova N."/>
            <person name="Munk A.C."/>
            <person name="Brettin T."/>
            <person name="Detter J.C."/>
            <person name="Han C."/>
            <person name="Larimer F."/>
            <person name="Land M."/>
            <person name="Hauser L."/>
            <person name="Markowitz V."/>
            <person name="Cheng J.-F."/>
            <person name="Hugenholtz P."/>
            <person name="Woyke T."/>
            <person name="Wu D."/>
            <person name="Jando M."/>
            <person name="Schneider S."/>
            <person name="Klenk H.-P."/>
            <person name="Eisen J.A."/>
        </authorList>
    </citation>
    <scope>NUCLEOTIDE SEQUENCE [LARGE SCALE GENOMIC DNA]</scope>
    <source>
        <strain evidence="7">ATCC 25078 / DSM 43160 / JCM 3152 / KCC A-0152 / KCTC 9177 / NBRC 13315 / NRRL B-3577 / G-20</strain>
    </source>
</reference>